<keyword evidence="12 19" id="KW-0133">Cell shape</keyword>
<reference evidence="21" key="1">
    <citation type="journal article" date="2020" name="mSystems">
        <title>Genome- and Community-Level Interaction Insights into Carbon Utilization and Element Cycling Functions of Hydrothermarchaeota in Hydrothermal Sediment.</title>
        <authorList>
            <person name="Zhou Z."/>
            <person name="Liu Y."/>
            <person name="Xu W."/>
            <person name="Pan J."/>
            <person name="Luo Z.H."/>
            <person name="Li M."/>
        </authorList>
    </citation>
    <scope>NUCLEOTIDE SEQUENCE [LARGE SCALE GENOMIC DNA]</scope>
    <source>
        <strain evidence="21">HyVt-483</strain>
    </source>
</reference>
<dbReference type="UniPathway" id="UPA00219"/>
<dbReference type="InterPro" id="IPR006094">
    <property type="entry name" value="Oxid_FAD_bind_N"/>
</dbReference>
<dbReference type="PROSITE" id="PS51387">
    <property type="entry name" value="FAD_PCMH"/>
    <property type="match status" value="1"/>
</dbReference>
<evidence type="ECO:0000256" key="16">
    <source>
        <dbReference type="ARBA" id="ARBA00023316"/>
    </source>
</evidence>
<evidence type="ECO:0000256" key="11">
    <source>
        <dbReference type="ARBA" id="ARBA00022857"/>
    </source>
</evidence>
<feature type="active site" evidence="19">
    <location>
        <position position="192"/>
    </location>
</feature>
<dbReference type="HAMAP" id="MF_00037">
    <property type="entry name" value="MurB"/>
    <property type="match status" value="1"/>
</dbReference>
<gene>
    <name evidence="19 21" type="primary">murB</name>
    <name evidence="21" type="ORF">ENJ40_04055</name>
</gene>
<dbReference type="NCBIfam" id="TIGR00179">
    <property type="entry name" value="murB"/>
    <property type="match status" value="1"/>
</dbReference>
<dbReference type="GO" id="GO:0071555">
    <property type="term" value="P:cell wall organization"/>
    <property type="evidence" value="ECO:0007669"/>
    <property type="project" value="UniProtKB-KW"/>
</dbReference>
<keyword evidence="13 19" id="KW-0573">Peptidoglycan synthesis</keyword>
<evidence type="ECO:0000256" key="5">
    <source>
        <dbReference type="ARBA" id="ARBA00012518"/>
    </source>
</evidence>
<keyword evidence="7 19" id="KW-0963">Cytoplasm</keyword>
<evidence type="ECO:0000313" key="21">
    <source>
        <dbReference type="EMBL" id="HFC97620.1"/>
    </source>
</evidence>
<dbReference type="PANTHER" id="PTHR21071">
    <property type="entry name" value="UDP-N-ACETYLENOLPYRUVOYLGLUCOSAMINE REDUCTASE"/>
    <property type="match status" value="1"/>
</dbReference>
<evidence type="ECO:0000256" key="2">
    <source>
        <dbReference type="ARBA" id="ARBA00003921"/>
    </source>
</evidence>
<dbReference type="InterPro" id="IPR036318">
    <property type="entry name" value="FAD-bd_PCMH-like_sf"/>
</dbReference>
<dbReference type="GO" id="GO:0071949">
    <property type="term" value="F:FAD binding"/>
    <property type="evidence" value="ECO:0007669"/>
    <property type="project" value="InterPro"/>
</dbReference>
<evidence type="ECO:0000256" key="15">
    <source>
        <dbReference type="ARBA" id="ARBA00023306"/>
    </source>
</evidence>
<dbReference type="InterPro" id="IPR016166">
    <property type="entry name" value="FAD-bd_PCMH"/>
</dbReference>
<dbReference type="InterPro" id="IPR036635">
    <property type="entry name" value="MurB_C_sf"/>
</dbReference>
<feature type="domain" description="FAD-binding PCMH-type" evidence="20">
    <location>
        <begin position="49"/>
        <end position="210"/>
    </location>
</feature>
<dbReference type="InterPro" id="IPR003170">
    <property type="entry name" value="MurB"/>
</dbReference>
<dbReference type="GO" id="GO:0051301">
    <property type="term" value="P:cell division"/>
    <property type="evidence" value="ECO:0007669"/>
    <property type="project" value="UniProtKB-KW"/>
</dbReference>
<dbReference type="Gene3D" id="3.30.465.10">
    <property type="match status" value="1"/>
</dbReference>
<dbReference type="InterPro" id="IPR016167">
    <property type="entry name" value="FAD-bd_PCMH_sub1"/>
</dbReference>
<evidence type="ECO:0000256" key="13">
    <source>
        <dbReference type="ARBA" id="ARBA00022984"/>
    </source>
</evidence>
<proteinExistence type="inferred from homology"/>
<keyword evidence="16 19" id="KW-0961">Cell wall biogenesis/degradation</keyword>
<feature type="active site" description="Proton donor" evidence="19">
    <location>
        <position position="239"/>
    </location>
</feature>
<dbReference type="Pfam" id="PF01565">
    <property type="entry name" value="FAD_binding_4"/>
    <property type="match status" value="1"/>
</dbReference>
<dbReference type="Proteomes" id="UP000886043">
    <property type="component" value="Unassembled WGS sequence"/>
</dbReference>
<dbReference type="SUPFAM" id="SSF56176">
    <property type="entry name" value="FAD-binding/transporter-associated domain-like"/>
    <property type="match status" value="1"/>
</dbReference>
<evidence type="ECO:0000256" key="14">
    <source>
        <dbReference type="ARBA" id="ARBA00023002"/>
    </source>
</evidence>
<dbReference type="GO" id="GO:0008762">
    <property type="term" value="F:UDP-N-acetylmuramate dehydrogenase activity"/>
    <property type="evidence" value="ECO:0007669"/>
    <property type="project" value="UniProtKB-UniRule"/>
</dbReference>
<accession>A0A7C3GQX8</accession>
<evidence type="ECO:0000256" key="6">
    <source>
        <dbReference type="ARBA" id="ARBA00015188"/>
    </source>
</evidence>
<evidence type="ECO:0000259" key="20">
    <source>
        <dbReference type="PROSITE" id="PS51387"/>
    </source>
</evidence>
<comment type="cofactor">
    <cofactor evidence="1 19">
        <name>FAD</name>
        <dbReference type="ChEBI" id="CHEBI:57692"/>
    </cofactor>
</comment>
<dbReference type="AlphaFoldDB" id="A0A7C3GQX8"/>
<dbReference type="GO" id="GO:0009252">
    <property type="term" value="P:peptidoglycan biosynthetic process"/>
    <property type="evidence" value="ECO:0007669"/>
    <property type="project" value="UniProtKB-UniRule"/>
</dbReference>
<evidence type="ECO:0000256" key="19">
    <source>
        <dbReference type="HAMAP-Rule" id="MF_00037"/>
    </source>
</evidence>
<feature type="active site" evidence="19">
    <location>
        <position position="310"/>
    </location>
</feature>
<evidence type="ECO:0000256" key="7">
    <source>
        <dbReference type="ARBA" id="ARBA00022490"/>
    </source>
</evidence>
<dbReference type="SUPFAM" id="SSF56194">
    <property type="entry name" value="Uridine diphospho-N-Acetylenolpyruvylglucosamine reductase, MurB, C-terminal domain"/>
    <property type="match status" value="1"/>
</dbReference>
<comment type="function">
    <text evidence="2 19">Cell wall formation.</text>
</comment>
<dbReference type="GO" id="GO:0005829">
    <property type="term" value="C:cytosol"/>
    <property type="evidence" value="ECO:0007669"/>
    <property type="project" value="TreeGrafter"/>
</dbReference>
<dbReference type="EMBL" id="DRMH01000049">
    <property type="protein sequence ID" value="HFC97620.1"/>
    <property type="molecule type" value="Genomic_DNA"/>
</dbReference>
<comment type="similarity">
    <text evidence="19">Belongs to the MurB family.</text>
</comment>
<dbReference type="PANTHER" id="PTHR21071:SF4">
    <property type="entry name" value="UDP-N-ACETYLENOLPYRUVOYLGLUCOSAMINE REDUCTASE"/>
    <property type="match status" value="1"/>
</dbReference>
<keyword evidence="9 19" id="KW-0285">Flavoprotein</keyword>
<keyword evidence="15 19" id="KW-0131">Cell cycle</keyword>
<comment type="pathway">
    <text evidence="4 19">Cell wall biogenesis; peptidoglycan biosynthesis.</text>
</comment>
<comment type="catalytic activity">
    <reaction evidence="18 19">
        <text>UDP-N-acetyl-alpha-D-muramate + NADP(+) = UDP-N-acetyl-3-O-(1-carboxyvinyl)-alpha-D-glucosamine + NADPH + H(+)</text>
        <dbReference type="Rhea" id="RHEA:12248"/>
        <dbReference type="ChEBI" id="CHEBI:15378"/>
        <dbReference type="ChEBI" id="CHEBI:57783"/>
        <dbReference type="ChEBI" id="CHEBI:58349"/>
        <dbReference type="ChEBI" id="CHEBI:68483"/>
        <dbReference type="ChEBI" id="CHEBI:70757"/>
        <dbReference type="EC" id="1.3.1.98"/>
    </reaction>
</comment>
<dbReference type="Gene3D" id="3.30.43.10">
    <property type="entry name" value="Uridine Diphospho-n-acetylenolpyruvylglucosamine Reductase, domain 2"/>
    <property type="match status" value="1"/>
</dbReference>
<evidence type="ECO:0000256" key="10">
    <source>
        <dbReference type="ARBA" id="ARBA00022827"/>
    </source>
</evidence>
<sequence length="316" mass="35303">MCIGWERICFGKPGWYRWPEMRALAEDLRRMGLATREGVSLRRYTTVRTGGKAALMVFPQTLGELEKLWLYLRRRGVPYFLLAGGSKVLFPDEGFSGVVINLRLLSGFRELSPGRLEVLCGTPVAMLIAYGLKRGFRGFEFLAGIPATLGGAIRMNAGAFGQTTGTFIEEVWFLDSGGLRKVDRTGLSFRYRRLVPEGLVAKAVVRLLPASPPEVRERVKTLIRERRCKQPLGQPSFGSTFLNPDTGPPAGWLIEKAGLKGKRRGGARISPRHANFIVNEGGARSRDILDLMEEARERVFHRFGILLQTEVRVVRA</sequence>
<evidence type="ECO:0000256" key="18">
    <source>
        <dbReference type="ARBA" id="ARBA00048914"/>
    </source>
</evidence>
<organism evidence="21">
    <name type="scientific">Thermosulfurimonas dismutans</name>
    <dbReference type="NCBI Taxonomy" id="999894"/>
    <lineage>
        <taxon>Bacteria</taxon>
        <taxon>Pseudomonadati</taxon>
        <taxon>Thermodesulfobacteriota</taxon>
        <taxon>Thermodesulfobacteria</taxon>
        <taxon>Thermodesulfobacteriales</taxon>
        <taxon>Thermodesulfobacteriaceae</taxon>
        <taxon>Thermosulfurimonas</taxon>
    </lineage>
</organism>
<dbReference type="EC" id="1.3.1.98" evidence="5 19"/>
<evidence type="ECO:0000256" key="1">
    <source>
        <dbReference type="ARBA" id="ARBA00001974"/>
    </source>
</evidence>
<dbReference type="InterPro" id="IPR016169">
    <property type="entry name" value="FAD-bd_PCMH_sub2"/>
</dbReference>
<dbReference type="GO" id="GO:0008360">
    <property type="term" value="P:regulation of cell shape"/>
    <property type="evidence" value="ECO:0007669"/>
    <property type="project" value="UniProtKB-KW"/>
</dbReference>
<dbReference type="Pfam" id="PF02873">
    <property type="entry name" value="MurB_C"/>
    <property type="match status" value="1"/>
</dbReference>
<comment type="caution">
    <text evidence="21">The sequence shown here is derived from an EMBL/GenBank/DDBJ whole genome shotgun (WGS) entry which is preliminary data.</text>
</comment>
<evidence type="ECO:0000256" key="4">
    <source>
        <dbReference type="ARBA" id="ARBA00004752"/>
    </source>
</evidence>
<comment type="subcellular location">
    <subcellularLocation>
        <location evidence="3 19">Cytoplasm</location>
    </subcellularLocation>
</comment>
<evidence type="ECO:0000256" key="3">
    <source>
        <dbReference type="ARBA" id="ARBA00004496"/>
    </source>
</evidence>
<name>A0A7C3GQX8_9BACT</name>
<keyword evidence="8 19" id="KW-0132">Cell division</keyword>
<evidence type="ECO:0000256" key="17">
    <source>
        <dbReference type="ARBA" id="ARBA00031026"/>
    </source>
</evidence>
<dbReference type="InterPro" id="IPR011601">
    <property type="entry name" value="MurB_C"/>
</dbReference>
<keyword evidence="11 19" id="KW-0521">NADP</keyword>
<evidence type="ECO:0000256" key="9">
    <source>
        <dbReference type="ARBA" id="ARBA00022630"/>
    </source>
</evidence>
<evidence type="ECO:0000256" key="8">
    <source>
        <dbReference type="ARBA" id="ARBA00022618"/>
    </source>
</evidence>
<keyword evidence="14 19" id="KW-0560">Oxidoreductase</keyword>
<dbReference type="Gene3D" id="3.90.78.10">
    <property type="entry name" value="UDP-N-acetylenolpyruvoylglucosamine reductase, C-terminal domain"/>
    <property type="match status" value="1"/>
</dbReference>
<protein>
    <recommendedName>
        <fullName evidence="6 19">UDP-N-acetylenolpyruvoylglucosamine reductase</fullName>
        <ecNumber evidence="5 19">1.3.1.98</ecNumber>
    </recommendedName>
    <alternativeName>
        <fullName evidence="17 19">UDP-N-acetylmuramate dehydrogenase</fullName>
    </alternativeName>
</protein>
<keyword evidence="10 19" id="KW-0274">FAD</keyword>
<evidence type="ECO:0000256" key="12">
    <source>
        <dbReference type="ARBA" id="ARBA00022960"/>
    </source>
</evidence>